<evidence type="ECO:0000256" key="9">
    <source>
        <dbReference type="ARBA" id="ARBA00023187"/>
    </source>
</evidence>
<evidence type="ECO:0000256" key="12">
    <source>
        <dbReference type="SAM" id="MobiDB-lite"/>
    </source>
</evidence>
<sequence>MPAEEQGKRTRDREKDRNFQTNMAEKEHYSSRRRSPLVEKKSKDSQRRREEERLDRRHTDRTEQRSRSPARNRGEDSRDRGRERSRERERRRDRSRERDHRRVDRGVREGERGGRQQHRRRDEREREERKFVRVKEERDRNDERRREDKQRKPENPFQTEEGTEGGEEEEANKDQPNFELSGALTEETNKFRGVVIKYREPPEARKPRKRWRLYPFKGEEALKPLHIHRQSAYLLGRERLVADIPIDHPSCSKQHAALQYRLVDYEKPDGTTGRRVKPYIIDLESANGTYVNNQRIEASRYVELMEKDVVKFGYSSREYVLLHDTSDTSGVQAGEDDEGLDD</sequence>
<dbReference type="InterPro" id="IPR008984">
    <property type="entry name" value="SMAD_FHA_dom_sf"/>
</dbReference>
<comment type="subcellular location">
    <subcellularLocation>
        <location evidence="1">Nucleus</location>
    </subcellularLocation>
</comment>
<dbReference type="Proteomes" id="UP000515135">
    <property type="component" value="Unplaced"/>
</dbReference>
<evidence type="ECO:0000313" key="14">
    <source>
        <dbReference type="Proteomes" id="UP000515135"/>
    </source>
</evidence>
<organism evidence="14 15">
    <name type="scientific">Branchiostoma belcheri</name>
    <name type="common">Amphioxus</name>
    <dbReference type="NCBI Taxonomy" id="7741"/>
    <lineage>
        <taxon>Eukaryota</taxon>
        <taxon>Metazoa</taxon>
        <taxon>Chordata</taxon>
        <taxon>Cephalochordata</taxon>
        <taxon>Leptocardii</taxon>
        <taxon>Amphioxiformes</taxon>
        <taxon>Branchiostomatidae</taxon>
        <taxon>Branchiostoma</taxon>
    </lineage>
</organism>
<evidence type="ECO:0000256" key="2">
    <source>
        <dbReference type="ARBA" id="ARBA00022499"/>
    </source>
</evidence>
<dbReference type="GO" id="GO:0006397">
    <property type="term" value="P:mRNA processing"/>
    <property type="evidence" value="ECO:0007669"/>
    <property type="project" value="UniProtKB-KW"/>
</dbReference>
<name>A0A6P4YJT8_BRABE</name>
<evidence type="ECO:0000313" key="15">
    <source>
        <dbReference type="RefSeq" id="XP_019617366.1"/>
    </source>
</evidence>
<keyword evidence="5" id="KW-0747">Spliceosome</keyword>
<evidence type="ECO:0000256" key="1">
    <source>
        <dbReference type="ARBA" id="ARBA00004123"/>
    </source>
</evidence>
<evidence type="ECO:0000256" key="5">
    <source>
        <dbReference type="ARBA" id="ARBA00022728"/>
    </source>
</evidence>
<comment type="function">
    <text evidence="11">Required for pre-mRNA splicing as component of the spliceosome. As a component of the minor spliceosome, involved in the splicing of U12-type introns in pre-mRNAs. Down-regulates NF-kappa-B signaling by competing with RELA for CREBBP/EP300 binding. Involved in the microRNA (miRNA) biogenesis. May be involved in cyclin-D1/CCND1 mRNA stability through the SNARP complex which associates with both the 3'end of the CCND1 gene and its mRNA.</text>
</comment>
<dbReference type="Gene3D" id="2.60.200.20">
    <property type="match status" value="1"/>
</dbReference>
<dbReference type="GO" id="GO:0031047">
    <property type="term" value="P:regulatory ncRNA-mediated gene silencing"/>
    <property type="evidence" value="ECO:0007669"/>
    <property type="project" value="UniProtKB-KW"/>
</dbReference>
<keyword evidence="3" id="KW-0597">Phosphoprotein</keyword>
<dbReference type="GO" id="GO:0008380">
    <property type="term" value="P:RNA splicing"/>
    <property type="evidence" value="ECO:0007669"/>
    <property type="project" value="UniProtKB-KW"/>
</dbReference>
<dbReference type="PANTHER" id="PTHR23308">
    <property type="entry name" value="NUCLEAR INHIBITOR OF PROTEIN PHOSPHATASE-1"/>
    <property type="match status" value="1"/>
</dbReference>
<accession>A0A6P4YJT8</accession>
<dbReference type="KEGG" id="bbel:109464735"/>
<feature type="region of interest" description="Disordered" evidence="12">
    <location>
        <begin position="1"/>
        <end position="186"/>
    </location>
</feature>
<dbReference type="SMART" id="SM00240">
    <property type="entry name" value="FHA"/>
    <property type="match status" value="1"/>
</dbReference>
<evidence type="ECO:0000256" key="11">
    <source>
        <dbReference type="ARBA" id="ARBA00055964"/>
    </source>
</evidence>
<evidence type="ECO:0000256" key="7">
    <source>
        <dbReference type="ARBA" id="ARBA00023054"/>
    </source>
</evidence>
<dbReference type="OrthoDB" id="444265at2759"/>
<reference evidence="15" key="1">
    <citation type="submission" date="2025-08" db="UniProtKB">
        <authorList>
            <consortium name="RefSeq"/>
        </authorList>
    </citation>
    <scope>IDENTIFICATION</scope>
    <source>
        <tissue evidence="15">Gonad</tissue>
    </source>
</reference>
<dbReference type="RefSeq" id="XP_019617366.1">
    <property type="nucleotide sequence ID" value="XM_019761807.1"/>
</dbReference>
<evidence type="ECO:0000256" key="6">
    <source>
        <dbReference type="ARBA" id="ARBA00022843"/>
    </source>
</evidence>
<keyword evidence="9" id="KW-0508">mRNA splicing</keyword>
<keyword evidence="4" id="KW-0507">mRNA processing</keyword>
<evidence type="ECO:0000256" key="3">
    <source>
        <dbReference type="ARBA" id="ARBA00022553"/>
    </source>
</evidence>
<keyword evidence="10" id="KW-0539">Nucleus</keyword>
<proteinExistence type="predicted"/>
<keyword evidence="7" id="KW-0175">Coiled coil</keyword>
<evidence type="ECO:0000259" key="13">
    <source>
        <dbReference type="PROSITE" id="PS50006"/>
    </source>
</evidence>
<dbReference type="CDD" id="cd22718">
    <property type="entry name" value="FHA_SNIP1"/>
    <property type="match status" value="1"/>
</dbReference>
<dbReference type="GeneID" id="109464735"/>
<feature type="domain" description="FHA" evidence="13">
    <location>
        <begin position="233"/>
        <end position="296"/>
    </location>
</feature>
<dbReference type="InterPro" id="IPR050923">
    <property type="entry name" value="Cell_Proc_Reg/RNA_Proc"/>
</dbReference>
<feature type="compositionally biased region" description="Acidic residues" evidence="12">
    <location>
        <begin position="161"/>
        <end position="171"/>
    </location>
</feature>
<feature type="compositionally biased region" description="Basic and acidic residues" evidence="12">
    <location>
        <begin position="1"/>
        <end position="154"/>
    </location>
</feature>
<keyword evidence="8" id="KW-0943">RNA-mediated gene silencing</keyword>
<keyword evidence="6" id="KW-0832">Ubl conjugation</keyword>
<dbReference type="PROSITE" id="PS50006">
    <property type="entry name" value="FHA_DOMAIN"/>
    <property type="match status" value="1"/>
</dbReference>
<keyword evidence="2" id="KW-1017">Isopeptide bond</keyword>
<evidence type="ECO:0000256" key="10">
    <source>
        <dbReference type="ARBA" id="ARBA00023242"/>
    </source>
</evidence>
<dbReference type="SUPFAM" id="SSF49879">
    <property type="entry name" value="SMAD/FHA domain"/>
    <property type="match status" value="1"/>
</dbReference>
<dbReference type="Pfam" id="PF00498">
    <property type="entry name" value="FHA"/>
    <property type="match status" value="1"/>
</dbReference>
<dbReference type="InterPro" id="IPR000253">
    <property type="entry name" value="FHA_dom"/>
</dbReference>
<evidence type="ECO:0000256" key="4">
    <source>
        <dbReference type="ARBA" id="ARBA00022664"/>
    </source>
</evidence>
<evidence type="ECO:0000256" key="8">
    <source>
        <dbReference type="ARBA" id="ARBA00023158"/>
    </source>
</evidence>
<dbReference type="GO" id="GO:0005681">
    <property type="term" value="C:spliceosomal complex"/>
    <property type="evidence" value="ECO:0007669"/>
    <property type="project" value="UniProtKB-KW"/>
</dbReference>
<protein>
    <submittedName>
        <fullName evidence="15">Smad nuclear-interacting protein 1-like</fullName>
    </submittedName>
</protein>
<gene>
    <name evidence="15" type="primary">LOC109464735</name>
</gene>
<dbReference type="FunFam" id="2.60.200.20:FF:000008">
    <property type="entry name" value="smad nuclear-interacting protein 1"/>
    <property type="match status" value="1"/>
</dbReference>
<keyword evidence="14" id="KW-1185">Reference proteome</keyword>
<dbReference type="AlphaFoldDB" id="A0A6P4YJT8"/>